<dbReference type="Gene3D" id="1.10.150.280">
    <property type="entry name" value="AF1531-like domain"/>
    <property type="match status" value="1"/>
</dbReference>
<comment type="caution">
    <text evidence="3">The sequence shown here is derived from an EMBL/GenBank/DDBJ whole genome shotgun (WGS) entry which is preliminary data.</text>
</comment>
<feature type="domain" description="Helix-hairpin-helix DNA-binding motif class 1" evidence="2">
    <location>
        <begin position="84"/>
        <end position="103"/>
    </location>
</feature>
<evidence type="ECO:0000313" key="3">
    <source>
        <dbReference type="EMBL" id="TRY14392.1"/>
    </source>
</evidence>
<reference evidence="4" key="1">
    <citation type="submission" date="2019-07" db="EMBL/GenBank/DDBJ databases">
        <title>Shewanella sp. YLB-08 draft genomic sequence.</title>
        <authorList>
            <person name="Yu L."/>
        </authorList>
    </citation>
    <scope>NUCLEOTIDE SEQUENCE [LARGE SCALE GENOMIC DNA]</scope>
    <source>
        <strain evidence="4">JCM 20706</strain>
    </source>
</reference>
<dbReference type="AlphaFoldDB" id="A0A553JPK4"/>
<name>A0A553JPK4_SHEHA</name>
<dbReference type="Pfam" id="PF12836">
    <property type="entry name" value="HHH_3"/>
    <property type="match status" value="1"/>
</dbReference>
<dbReference type="EMBL" id="VKGK01000010">
    <property type="protein sequence ID" value="TRY14392.1"/>
    <property type="molecule type" value="Genomic_DNA"/>
</dbReference>
<evidence type="ECO:0000313" key="4">
    <source>
        <dbReference type="Proteomes" id="UP000318126"/>
    </source>
</evidence>
<dbReference type="GO" id="GO:0006281">
    <property type="term" value="P:DNA repair"/>
    <property type="evidence" value="ECO:0007669"/>
    <property type="project" value="InterPro"/>
</dbReference>
<gene>
    <name evidence="3" type="ORF">FN961_09805</name>
</gene>
<sequence length="106" mass="11344">MKYHVIIGLLLTAVCSLNAEAGQKPQDVSQAVKQPTSSLNQQLLSVNINTASVSELARLKGIGESKAKAIVEFRKANGEFKAITELEQVKGIGAKLVEKNKSVIVL</sequence>
<dbReference type="GO" id="GO:0003677">
    <property type="term" value="F:DNA binding"/>
    <property type="evidence" value="ECO:0007669"/>
    <property type="project" value="InterPro"/>
</dbReference>
<dbReference type="NCBIfam" id="TIGR00426">
    <property type="entry name" value="competence protein ComEA helix-hairpin-helix repeat region"/>
    <property type="match status" value="1"/>
</dbReference>
<dbReference type="InterPro" id="IPR004509">
    <property type="entry name" value="Competence_ComEA_HhH"/>
</dbReference>
<accession>A0A553JPK4</accession>
<dbReference type="SMART" id="SM00278">
    <property type="entry name" value="HhH1"/>
    <property type="match status" value="2"/>
</dbReference>
<feature type="domain" description="Helix-hairpin-helix DNA-binding motif class 1" evidence="2">
    <location>
        <begin position="54"/>
        <end position="73"/>
    </location>
</feature>
<evidence type="ECO:0000256" key="1">
    <source>
        <dbReference type="SAM" id="SignalP"/>
    </source>
</evidence>
<dbReference type="GO" id="GO:0015628">
    <property type="term" value="P:protein secretion by the type II secretion system"/>
    <property type="evidence" value="ECO:0007669"/>
    <property type="project" value="TreeGrafter"/>
</dbReference>
<evidence type="ECO:0000259" key="2">
    <source>
        <dbReference type="SMART" id="SM00278"/>
    </source>
</evidence>
<dbReference type="InterPro" id="IPR051675">
    <property type="entry name" value="Endo/Exo/Phosphatase_dom_1"/>
</dbReference>
<keyword evidence="4" id="KW-1185">Reference proteome</keyword>
<organism evidence="3 4">
    <name type="scientific">Shewanella hanedai</name>
    <name type="common">Alteromonas hanedai</name>
    <dbReference type="NCBI Taxonomy" id="25"/>
    <lineage>
        <taxon>Bacteria</taxon>
        <taxon>Pseudomonadati</taxon>
        <taxon>Pseudomonadota</taxon>
        <taxon>Gammaproteobacteria</taxon>
        <taxon>Alteromonadales</taxon>
        <taxon>Shewanellaceae</taxon>
        <taxon>Shewanella</taxon>
    </lineage>
</organism>
<dbReference type="GO" id="GO:0015627">
    <property type="term" value="C:type II protein secretion system complex"/>
    <property type="evidence" value="ECO:0007669"/>
    <property type="project" value="TreeGrafter"/>
</dbReference>
<dbReference type="InterPro" id="IPR010994">
    <property type="entry name" value="RuvA_2-like"/>
</dbReference>
<dbReference type="RefSeq" id="WP_144040008.1">
    <property type="nucleotide sequence ID" value="NZ_BMPL01000008.1"/>
</dbReference>
<keyword evidence="1" id="KW-0732">Signal</keyword>
<proteinExistence type="predicted"/>
<dbReference type="OrthoDB" id="7510573at2"/>
<protein>
    <submittedName>
        <fullName evidence="3">Helix-hairpin-helix domain-containing protein</fullName>
    </submittedName>
</protein>
<dbReference type="SUPFAM" id="SSF47781">
    <property type="entry name" value="RuvA domain 2-like"/>
    <property type="match status" value="1"/>
</dbReference>
<dbReference type="InterPro" id="IPR003583">
    <property type="entry name" value="Hlx-hairpin-Hlx_DNA-bd_motif"/>
</dbReference>
<feature type="signal peptide" evidence="1">
    <location>
        <begin position="1"/>
        <end position="21"/>
    </location>
</feature>
<feature type="chain" id="PRO_5021747394" evidence="1">
    <location>
        <begin position="22"/>
        <end position="106"/>
    </location>
</feature>
<dbReference type="PANTHER" id="PTHR21180:SF32">
    <property type="entry name" value="ENDONUCLEASE_EXONUCLEASE_PHOSPHATASE FAMILY DOMAIN-CONTAINING PROTEIN 1"/>
    <property type="match status" value="1"/>
</dbReference>
<dbReference type="PANTHER" id="PTHR21180">
    <property type="entry name" value="ENDONUCLEASE/EXONUCLEASE/PHOSPHATASE FAMILY DOMAIN-CONTAINING PROTEIN 1"/>
    <property type="match status" value="1"/>
</dbReference>
<dbReference type="Proteomes" id="UP000318126">
    <property type="component" value="Unassembled WGS sequence"/>
</dbReference>